<name>A0A0F9BTL6_9ZZZZ</name>
<comment type="caution">
    <text evidence="1">The sequence shown here is derived from an EMBL/GenBank/DDBJ whole genome shotgun (WGS) entry which is preliminary data.</text>
</comment>
<reference evidence="1" key="1">
    <citation type="journal article" date="2015" name="Nature">
        <title>Complex archaea that bridge the gap between prokaryotes and eukaryotes.</title>
        <authorList>
            <person name="Spang A."/>
            <person name="Saw J.H."/>
            <person name="Jorgensen S.L."/>
            <person name="Zaremba-Niedzwiedzka K."/>
            <person name="Martijn J."/>
            <person name="Lind A.E."/>
            <person name="van Eijk R."/>
            <person name="Schleper C."/>
            <person name="Guy L."/>
            <person name="Ettema T.J."/>
        </authorList>
    </citation>
    <scope>NUCLEOTIDE SEQUENCE</scope>
</reference>
<evidence type="ECO:0000313" key="1">
    <source>
        <dbReference type="EMBL" id="KKL17202.1"/>
    </source>
</evidence>
<gene>
    <name evidence="1" type="ORF">LCGC14_2487910</name>
</gene>
<proteinExistence type="predicted"/>
<organism evidence="1">
    <name type="scientific">marine sediment metagenome</name>
    <dbReference type="NCBI Taxonomy" id="412755"/>
    <lineage>
        <taxon>unclassified sequences</taxon>
        <taxon>metagenomes</taxon>
        <taxon>ecological metagenomes</taxon>
    </lineage>
</organism>
<sequence>MKTQSVLYLTKGKIMNNDWVRYSDRSSEADMVISDHEDWLDYLNLYETSWMLFVWNDNNEDGDFGWPGKEHE</sequence>
<accession>A0A0F9BTL6</accession>
<dbReference type="AlphaFoldDB" id="A0A0F9BTL6"/>
<protein>
    <submittedName>
        <fullName evidence="1">Uncharacterized protein</fullName>
    </submittedName>
</protein>
<dbReference type="EMBL" id="LAZR01039352">
    <property type="protein sequence ID" value="KKL17202.1"/>
    <property type="molecule type" value="Genomic_DNA"/>
</dbReference>